<dbReference type="InterPro" id="IPR007110">
    <property type="entry name" value="Ig-like_dom"/>
</dbReference>
<feature type="domain" description="Ig-like" evidence="1">
    <location>
        <begin position="2"/>
        <end position="86"/>
    </location>
</feature>
<accession>A0A915IGY8</accession>
<dbReference type="CDD" id="cd00096">
    <property type="entry name" value="Ig"/>
    <property type="match status" value="1"/>
</dbReference>
<dbReference type="InterPro" id="IPR036179">
    <property type="entry name" value="Ig-like_dom_sf"/>
</dbReference>
<sequence length="205" mass="23540">KPQLHVVVDGGTASPPLHGSFHLTCNVENVDDLILRYKWYKDGIIIDHIESRIYDVYDASMDDTGNYSCEIEYSDRVFNSSELQITVQECDEKVPDSINLFILIDTHGKYRQHLNRYQNFSFNIAKILDESYDSTVKVNLGVAIFDHQYERLMKFGKYGPVTGLNKRLLDQKIAKIMALNDSNIHLINMADAIEKSVAEFEEDQV</sequence>
<evidence type="ECO:0000313" key="3">
    <source>
        <dbReference type="WBParaSite" id="nRc.2.0.1.t13436-RA"/>
    </source>
</evidence>
<proteinExistence type="predicted"/>
<dbReference type="InterPro" id="IPR013783">
    <property type="entry name" value="Ig-like_fold"/>
</dbReference>
<dbReference type="AlphaFoldDB" id="A0A915IGY8"/>
<organism evidence="2 3">
    <name type="scientific">Romanomermis culicivorax</name>
    <name type="common">Nematode worm</name>
    <dbReference type="NCBI Taxonomy" id="13658"/>
    <lineage>
        <taxon>Eukaryota</taxon>
        <taxon>Metazoa</taxon>
        <taxon>Ecdysozoa</taxon>
        <taxon>Nematoda</taxon>
        <taxon>Enoplea</taxon>
        <taxon>Dorylaimia</taxon>
        <taxon>Mermithida</taxon>
        <taxon>Mermithoidea</taxon>
        <taxon>Mermithidae</taxon>
        <taxon>Romanomermis</taxon>
    </lineage>
</organism>
<dbReference type="PROSITE" id="PS50835">
    <property type="entry name" value="IG_LIKE"/>
    <property type="match status" value="1"/>
</dbReference>
<dbReference type="Proteomes" id="UP000887565">
    <property type="component" value="Unplaced"/>
</dbReference>
<evidence type="ECO:0000313" key="2">
    <source>
        <dbReference type="Proteomes" id="UP000887565"/>
    </source>
</evidence>
<name>A0A915IGY8_ROMCU</name>
<dbReference type="WBParaSite" id="nRc.2.0.1.t13436-RA">
    <property type="protein sequence ID" value="nRc.2.0.1.t13436-RA"/>
    <property type="gene ID" value="nRc.2.0.1.g13436"/>
</dbReference>
<dbReference type="Gene3D" id="2.60.40.10">
    <property type="entry name" value="Immunoglobulins"/>
    <property type="match status" value="1"/>
</dbReference>
<reference evidence="3" key="1">
    <citation type="submission" date="2022-11" db="UniProtKB">
        <authorList>
            <consortium name="WormBaseParasite"/>
        </authorList>
    </citation>
    <scope>IDENTIFICATION</scope>
</reference>
<keyword evidence="2" id="KW-1185">Reference proteome</keyword>
<dbReference type="SUPFAM" id="SSF48726">
    <property type="entry name" value="Immunoglobulin"/>
    <property type="match status" value="1"/>
</dbReference>
<protein>
    <submittedName>
        <fullName evidence="3">Ig-like domain-containing protein</fullName>
    </submittedName>
</protein>
<evidence type="ECO:0000259" key="1">
    <source>
        <dbReference type="PROSITE" id="PS50835"/>
    </source>
</evidence>